<reference evidence="2 3" key="2">
    <citation type="journal article" date="2011" name="J. Antibiot.">
        <title>Furaquinocins I and J: novel polyketide isoprenoid hybrid compounds from Streptomyces reveromyceticus SN-593.</title>
        <authorList>
            <person name="Panthee S."/>
            <person name="Takahashi S."/>
            <person name="Takagi H."/>
            <person name="Nogawa T."/>
            <person name="Oowada E."/>
            <person name="Uramoto M."/>
            <person name="Osada H."/>
        </authorList>
    </citation>
    <scope>NUCLEOTIDE SEQUENCE [LARGE SCALE GENOMIC DNA]</scope>
    <source>
        <strain evidence="2 3">SN-593</strain>
    </source>
</reference>
<dbReference type="AlphaFoldDB" id="A0A7U3UUE5"/>
<dbReference type="GO" id="GO:0003677">
    <property type="term" value="F:DNA binding"/>
    <property type="evidence" value="ECO:0007669"/>
    <property type="project" value="UniProtKB-KW"/>
</dbReference>
<reference evidence="2 3" key="1">
    <citation type="journal article" date="2010" name="J. Bacteriol.">
        <title>Biochemical characterization of a novel indole prenyltransferase from Streptomyces sp. SN-593.</title>
        <authorList>
            <person name="Takahashi S."/>
            <person name="Takagi H."/>
            <person name="Toyoda A."/>
            <person name="Uramoto M."/>
            <person name="Nogawa T."/>
            <person name="Ueki M."/>
            <person name="Sakaki Y."/>
            <person name="Osada H."/>
        </authorList>
    </citation>
    <scope>NUCLEOTIDE SEQUENCE [LARGE SCALE GENOMIC DNA]</scope>
    <source>
        <strain evidence="2 3">SN-593</strain>
    </source>
</reference>
<dbReference type="Gene3D" id="1.10.260.40">
    <property type="entry name" value="lambda repressor-like DNA-binding domains"/>
    <property type="match status" value="1"/>
</dbReference>
<dbReference type="RefSeq" id="WP_202234901.1">
    <property type="nucleotide sequence ID" value="NZ_AP018365.1"/>
</dbReference>
<dbReference type="PROSITE" id="PS50943">
    <property type="entry name" value="HTH_CROC1"/>
    <property type="match status" value="1"/>
</dbReference>
<keyword evidence="3" id="KW-1185">Reference proteome</keyword>
<proteinExistence type="predicted"/>
<accession>A0A7U3UUE5</accession>
<dbReference type="InterPro" id="IPR001387">
    <property type="entry name" value="Cro/C1-type_HTH"/>
</dbReference>
<name>A0A7U3UUE5_9ACTN</name>
<dbReference type="Pfam" id="PF19054">
    <property type="entry name" value="DUF5753"/>
    <property type="match status" value="1"/>
</dbReference>
<gene>
    <name evidence="2" type="ORF">RVR_5166</name>
</gene>
<dbReference type="Proteomes" id="UP000595703">
    <property type="component" value="Chromosome"/>
</dbReference>
<dbReference type="InterPro" id="IPR043917">
    <property type="entry name" value="DUF5753"/>
</dbReference>
<reference evidence="2 3" key="4">
    <citation type="journal article" date="2020" name="Sci. Rep.">
        <title>beta-carboline chemical signals induce reveromycin production through a LuxR family regulator in Streptomyces sp. SN-593.</title>
        <authorList>
            <person name="Panthee S."/>
            <person name="Kito N."/>
            <person name="Hayashi T."/>
            <person name="Shimizu T."/>
            <person name="Ishikawa J."/>
            <person name="Hamamoto H."/>
            <person name="Osada H."/>
            <person name="Takahashi S."/>
        </authorList>
    </citation>
    <scope>NUCLEOTIDE SEQUENCE [LARGE SCALE GENOMIC DNA]</scope>
    <source>
        <strain evidence="2 3">SN-593</strain>
    </source>
</reference>
<dbReference type="Pfam" id="PF13560">
    <property type="entry name" value="HTH_31"/>
    <property type="match status" value="1"/>
</dbReference>
<dbReference type="CDD" id="cd00093">
    <property type="entry name" value="HTH_XRE"/>
    <property type="match status" value="1"/>
</dbReference>
<evidence type="ECO:0000313" key="2">
    <source>
        <dbReference type="EMBL" id="BBA98823.1"/>
    </source>
</evidence>
<evidence type="ECO:0000259" key="1">
    <source>
        <dbReference type="PROSITE" id="PS50943"/>
    </source>
</evidence>
<organism evidence="2 3">
    <name type="scientific">Actinacidiphila reveromycinica</name>
    <dbReference type="NCBI Taxonomy" id="659352"/>
    <lineage>
        <taxon>Bacteria</taxon>
        <taxon>Bacillati</taxon>
        <taxon>Actinomycetota</taxon>
        <taxon>Actinomycetes</taxon>
        <taxon>Kitasatosporales</taxon>
        <taxon>Streptomycetaceae</taxon>
        <taxon>Actinacidiphila</taxon>
    </lineage>
</organism>
<keyword evidence="2" id="KW-0238">DNA-binding</keyword>
<feature type="domain" description="HTH cro/C1-type" evidence="1">
    <location>
        <begin position="19"/>
        <end position="75"/>
    </location>
</feature>
<reference evidence="2 3" key="3">
    <citation type="journal article" date="2011" name="Nat. Chem. Biol.">
        <title>Reveromycin A biosynthesis uses RevG and RevJ for stereospecific spiroacetal formation.</title>
        <authorList>
            <person name="Takahashi S."/>
            <person name="Toyoda A."/>
            <person name="Sekiyama Y."/>
            <person name="Takagi H."/>
            <person name="Nogawa T."/>
            <person name="Uramoto M."/>
            <person name="Suzuki R."/>
            <person name="Koshino H."/>
            <person name="Kumano T."/>
            <person name="Panthee S."/>
            <person name="Dairi T."/>
            <person name="Ishikawa J."/>
            <person name="Ikeda H."/>
            <person name="Sakaki Y."/>
            <person name="Osada H."/>
        </authorList>
    </citation>
    <scope>NUCLEOTIDE SEQUENCE [LARGE SCALE GENOMIC DNA]</scope>
    <source>
        <strain evidence="2 3">SN-593</strain>
    </source>
</reference>
<sequence>MSSFAEGIISARVVYAEELARQRRMHGWSLVELADRCNYEQSYLHRLETGGRLGTLEAAQALDKVYGTGKHLANLWRLAKEESKRSRYGNFAGVEANATKIQEFNGSAVPGLLQTKAYADATLRTAGSLTAEQVTEGVVARMNRQLVLAGSKPVHYRALLDETVLQRVPLEPGVWAEQLEHLIEAAQRPNISLQIVPFRVGMHALPNTVLKLLWLPSGQNVAYVENSWSGQLVEEIEDVEQLALFYDQLRDSALSPSESLELLRAKLEEHPSCPVPPQT</sequence>
<protein>
    <submittedName>
        <fullName evidence="2">Putative DNA-binding protein</fullName>
    </submittedName>
</protein>
<dbReference type="SUPFAM" id="SSF47413">
    <property type="entry name" value="lambda repressor-like DNA-binding domains"/>
    <property type="match status" value="1"/>
</dbReference>
<evidence type="ECO:0000313" key="3">
    <source>
        <dbReference type="Proteomes" id="UP000595703"/>
    </source>
</evidence>
<dbReference type="EMBL" id="AP018365">
    <property type="protein sequence ID" value="BBA98823.1"/>
    <property type="molecule type" value="Genomic_DNA"/>
</dbReference>
<dbReference type="KEGG" id="arev:RVR_5166"/>
<dbReference type="SMART" id="SM00530">
    <property type="entry name" value="HTH_XRE"/>
    <property type="match status" value="1"/>
</dbReference>
<dbReference type="InterPro" id="IPR010982">
    <property type="entry name" value="Lambda_DNA-bd_dom_sf"/>
</dbReference>